<keyword evidence="2" id="KW-1185">Reference proteome</keyword>
<reference evidence="1 2" key="1">
    <citation type="journal article" date="2018" name="Front. Plant Sci.">
        <title>Red Clover (Trifolium pratense) and Zigzag Clover (T. medium) - A Picture of Genomic Similarities and Differences.</title>
        <authorList>
            <person name="Dluhosova J."/>
            <person name="Istvanek J."/>
            <person name="Nedelnik J."/>
            <person name="Repkova J."/>
        </authorList>
    </citation>
    <scope>NUCLEOTIDE SEQUENCE [LARGE SCALE GENOMIC DNA]</scope>
    <source>
        <strain evidence="2">cv. 10/8</strain>
        <tissue evidence="1">Leaf</tissue>
    </source>
</reference>
<organism evidence="1 2">
    <name type="scientific">Trifolium medium</name>
    <dbReference type="NCBI Taxonomy" id="97028"/>
    <lineage>
        <taxon>Eukaryota</taxon>
        <taxon>Viridiplantae</taxon>
        <taxon>Streptophyta</taxon>
        <taxon>Embryophyta</taxon>
        <taxon>Tracheophyta</taxon>
        <taxon>Spermatophyta</taxon>
        <taxon>Magnoliopsida</taxon>
        <taxon>eudicotyledons</taxon>
        <taxon>Gunneridae</taxon>
        <taxon>Pentapetalae</taxon>
        <taxon>rosids</taxon>
        <taxon>fabids</taxon>
        <taxon>Fabales</taxon>
        <taxon>Fabaceae</taxon>
        <taxon>Papilionoideae</taxon>
        <taxon>50 kb inversion clade</taxon>
        <taxon>NPAAA clade</taxon>
        <taxon>Hologalegina</taxon>
        <taxon>IRL clade</taxon>
        <taxon>Trifolieae</taxon>
        <taxon>Trifolium</taxon>
    </lineage>
</organism>
<sequence length="24" mass="2664">MDLRLVIDGYVDASENGFNSSTEM</sequence>
<comment type="caution">
    <text evidence="1">The sequence shown here is derived from an EMBL/GenBank/DDBJ whole genome shotgun (WGS) entry which is preliminary data.</text>
</comment>
<dbReference type="EMBL" id="LXQA010286351">
    <property type="protein sequence ID" value="MCI40993.1"/>
    <property type="molecule type" value="Genomic_DNA"/>
</dbReference>
<protein>
    <submittedName>
        <fullName evidence="1">Uncharacterized protein</fullName>
    </submittedName>
</protein>
<dbReference type="Proteomes" id="UP000265520">
    <property type="component" value="Unassembled WGS sequence"/>
</dbReference>
<evidence type="ECO:0000313" key="2">
    <source>
        <dbReference type="Proteomes" id="UP000265520"/>
    </source>
</evidence>
<accession>A0A392RWH7</accession>
<evidence type="ECO:0000313" key="1">
    <source>
        <dbReference type="EMBL" id="MCI40993.1"/>
    </source>
</evidence>
<feature type="non-terminal residue" evidence="1">
    <location>
        <position position="24"/>
    </location>
</feature>
<proteinExistence type="predicted"/>
<name>A0A392RWH7_9FABA</name>
<dbReference type="AlphaFoldDB" id="A0A392RWH7"/>